<evidence type="ECO:0000313" key="2">
    <source>
        <dbReference type="EMBL" id="KAF2815463.1"/>
    </source>
</evidence>
<name>A0A6A6Z484_9PEZI</name>
<dbReference type="Proteomes" id="UP000504636">
    <property type="component" value="Unplaced"/>
</dbReference>
<evidence type="ECO:0000313" key="3">
    <source>
        <dbReference type="Proteomes" id="UP000504636"/>
    </source>
</evidence>
<evidence type="ECO:0000313" key="4">
    <source>
        <dbReference type="RefSeq" id="XP_033582427.1"/>
    </source>
</evidence>
<dbReference type="AlphaFoldDB" id="A0A6A6Z484"/>
<organism evidence="2">
    <name type="scientific">Mytilinidion resinicola</name>
    <dbReference type="NCBI Taxonomy" id="574789"/>
    <lineage>
        <taxon>Eukaryota</taxon>
        <taxon>Fungi</taxon>
        <taxon>Dikarya</taxon>
        <taxon>Ascomycota</taxon>
        <taxon>Pezizomycotina</taxon>
        <taxon>Dothideomycetes</taxon>
        <taxon>Pleosporomycetidae</taxon>
        <taxon>Mytilinidiales</taxon>
        <taxon>Mytilinidiaceae</taxon>
        <taxon>Mytilinidion</taxon>
    </lineage>
</organism>
<reference evidence="2 4" key="1">
    <citation type="journal article" date="2020" name="Stud. Mycol.">
        <title>101 Dothideomycetes genomes: a test case for predicting lifestyles and emergence of pathogens.</title>
        <authorList>
            <person name="Haridas S."/>
            <person name="Albert R."/>
            <person name="Binder M."/>
            <person name="Bloem J."/>
            <person name="Labutti K."/>
            <person name="Salamov A."/>
            <person name="Andreopoulos B."/>
            <person name="Baker S."/>
            <person name="Barry K."/>
            <person name="Bills G."/>
            <person name="Bluhm B."/>
            <person name="Cannon C."/>
            <person name="Castanera R."/>
            <person name="Culley D."/>
            <person name="Daum C."/>
            <person name="Ezra D."/>
            <person name="Gonzalez J."/>
            <person name="Henrissat B."/>
            <person name="Kuo A."/>
            <person name="Liang C."/>
            <person name="Lipzen A."/>
            <person name="Lutzoni F."/>
            <person name="Magnuson J."/>
            <person name="Mondo S."/>
            <person name="Nolan M."/>
            <person name="Ohm R."/>
            <person name="Pangilinan J."/>
            <person name="Park H.-J."/>
            <person name="Ramirez L."/>
            <person name="Alfaro M."/>
            <person name="Sun H."/>
            <person name="Tritt A."/>
            <person name="Yoshinaga Y."/>
            <person name="Zwiers L.-H."/>
            <person name="Turgeon B."/>
            <person name="Goodwin S."/>
            <person name="Spatafora J."/>
            <person name="Crous P."/>
            <person name="Grigoriev I."/>
        </authorList>
    </citation>
    <scope>NUCLEOTIDE SEQUENCE</scope>
    <source>
        <strain evidence="2 4">CBS 304.34</strain>
    </source>
</reference>
<keyword evidence="3" id="KW-1185">Reference proteome</keyword>
<dbReference type="GeneID" id="54464254"/>
<sequence>MWLIVNRRQRGGNPSQGHSEAYEEGWYLAKDDYTSLNINASRNTSPDYTDGVKEAMNLFQKENVDAYPSDTEAYGHDHPIIKKVSYTFEQGFWDGLSDLLIDTTNSAAADPSYTNSTGPCGWQPYSEAAWIASNGSEWVRNEINDWEQSQSSSKLDFIPSVRRKYMPDAAFSKTTSNDKVEGILKANGDLQLLMNAIFAGVALPAVGTSYTAGLVALITEGGAKLLKVRQVTTNINRANKIMGGMGSIVAAGTGIRSALMNGVSLYFEPTPDTASEISNTIDKFLEGLALNWAWRREQVYIVAAPTQDCEIRMQKGKSRIVMPPPGFDHLLHGNVTKEDVVRESYWHYEHMAFYNPAHGNRTKNAMTNWADQAAHALDESIVGISAGYMFNIPVAFSYFGQIFVEDNGKRNNFPCRTGMLDIRQKFKGPPVNEINPEESNPFIQATGIFEHKDFWKDCKKKLNYREAPFKRPGEFVRQPDAKSFEGAGEFQYCDAKKPEPSGVMKHLGMIIGAVFGVGAFFTGTLIDEYRDWEKKFPTQDELGPDH</sequence>
<keyword evidence="1" id="KW-0472">Membrane</keyword>
<protein>
    <submittedName>
        <fullName evidence="2 4">Uncharacterized protein</fullName>
    </submittedName>
</protein>
<evidence type="ECO:0000256" key="1">
    <source>
        <dbReference type="SAM" id="Phobius"/>
    </source>
</evidence>
<proteinExistence type="predicted"/>
<dbReference type="OrthoDB" id="3800526at2759"/>
<keyword evidence="1" id="KW-0812">Transmembrane</keyword>
<dbReference type="RefSeq" id="XP_033582427.1">
    <property type="nucleotide sequence ID" value="XM_033723361.1"/>
</dbReference>
<accession>A0A6A6Z484</accession>
<reference evidence="4" key="3">
    <citation type="submission" date="2025-04" db="UniProtKB">
        <authorList>
            <consortium name="RefSeq"/>
        </authorList>
    </citation>
    <scope>IDENTIFICATION</scope>
    <source>
        <strain evidence="4">CBS 304.34</strain>
    </source>
</reference>
<feature type="transmembrane region" description="Helical" evidence="1">
    <location>
        <begin position="507"/>
        <end position="526"/>
    </location>
</feature>
<dbReference type="EMBL" id="MU003694">
    <property type="protein sequence ID" value="KAF2815463.1"/>
    <property type="molecule type" value="Genomic_DNA"/>
</dbReference>
<reference evidence="4" key="2">
    <citation type="submission" date="2020-04" db="EMBL/GenBank/DDBJ databases">
        <authorList>
            <consortium name="NCBI Genome Project"/>
        </authorList>
    </citation>
    <scope>NUCLEOTIDE SEQUENCE</scope>
    <source>
        <strain evidence="4">CBS 304.34</strain>
    </source>
</reference>
<keyword evidence="1" id="KW-1133">Transmembrane helix</keyword>
<gene>
    <name evidence="2 4" type="ORF">BDZ99DRAFT_495212</name>
</gene>